<dbReference type="InterPro" id="IPR036864">
    <property type="entry name" value="Zn2-C6_fun-type_DNA-bd_sf"/>
</dbReference>
<dbReference type="InterPro" id="IPR001138">
    <property type="entry name" value="Zn2Cys6_DnaBD"/>
</dbReference>
<evidence type="ECO:0000256" key="3">
    <source>
        <dbReference type="ARBA" id="ARBA00023015"/>
    </source>
</evidence>
<feature type="region of interest" description="Disordered" evidence="7">
    <location>
        <begin position="1"/>
        <end position="41"/>
    </location>
</feature>
<dbReference type="GeneID" id="19177376"/>
<dbReference type="STRING" id="1182544.W9W2S5"/>
<evidence type="ECO:0000256" key="2">
    <source>
        <dbReference type="ARBA" id="ARBA00022833"/>
    </source>
</evidence>
<dbReference type="EMBL" id="AMGW01000002">
    <property type="protein sequence ID" value="EXJ62337.1"/>
    <property type="molecule type" value="Genomic_DNA"/>
</dbReference>
<name>W9W2S5_9EURO</name>
<dbReference type="GO" id="GO:0003677">
    <property type="term" value="F:DNA binding"/>
    <property type="evidence" value="ECO:0007669"/>
    <property type="project" value="UniProtKB-KW"/>
</dbReference>
<dbReference type="eggNOG" id="ENOG502SQ3E">
    <property type="taxonomic scope" value="Eukaryota"/>
</dbReference>
<dbReference type="OrthoDB" id="2593732at2759"/>
<dbReference type="PANTHER" id="PTHR36206:SF16">
    <property type="entry name" value="TRANSCRIPTION FACTOR DOMAIN-CONTAINING PROTEIN-RELATED"/>
    <property type="match status" value="1"/>
</dbReference>
<organism evidence="8 9">
    <name type="scientific">Cladophialophora yegresii CBS 114405</name>
    <dbReference type="NCBI Taxonomy" id="1182544"/>
    <lineage>
        <taxon>Eukaryota</taxon>
        <taxon>Fungi</taxon>
        <taxon>Dikarya</taxon>
        <taxon>Ascomycota</taxon>
        <taxon>Pezizomycotina</taxon>
        <taxon>Eurotiomycetes</taxon>
        <taxon>Chaetothyriomycetidae</taxon>
        <taxon>Chaetothyriales</taxon>
        <taxon>Herpotrichiellaceae</taxon>
        <taxon>Cladophialophora</taxon>
    </lineage>
</organism>
<proteinExistence type="predicted"/>
<accession>W9W2S5</accession>
<evidence type="ECO:0008006" key="10">
    <source>
        <dbReference type="Google" id="ProtNLM"/>
    </source>
</evidence>
<dbReference type="PANTHER" id="PTHR36206">
    <property type="entry name" value="ASPERCRYPTIN BIOSYNTHESIS CLUSTER-SPECIFIC TRANSCRIPTION REGULATOR ATNN-RELATED"/>
    <property type="match status" value="1"/>
</dbReference>
<dbReference type="InterPro" id="IPR052360">
    <property type="entry name" value="Transcr_Regulatory_Proteins"/>
</dbReference>
<evidence type="ECO:0000256" key="5">
    <source>
        <dbReference type="ARBA" id="ARBA00023163"/>
    </source>
</evidence>
<dbReference type="VEuPathDB" id="FungiDB:A1O7_02771"/>
<evidence type="ECO:0000256" key="7">
    <source>
        <dbReference type="SAM" id="MobiDB-lite"/>
    </source>
</evidence>
<protein>
    <recommendedName>
        <fullName evidence="10">Zn(2)-C6 fungal-type domain-containing protein</fullName>
    </recommendedName>
</protein>
<gene>
    <name evidence="8" type="ORF">A1O7_02771</name>
</gene>
<keyword evidence="1" id="KW-0479">Metal-binding</keyword>
<keyword evidence="3" id="KW-0805">Transcription regulation</keyword>
<sequence length="352" mass="39129">MDSISGGGDPRQTGQHVVPLPHDTAPGDTKESARGLKVRSRQGKKRIKCDQVWPVCQKCKAAARVCHGYGVWGGGGKPYGPDGHRSKTIRPAAWVSLMHQFGGTGMTAEQHLSLEMLRLKIGVKLSGVFDSEVWDRLMLQASATEPAILHAVAATGSTYRSDRLARGEYVSIDGMDSEGIRALVEYNFAIRCLTVHLSRTVTDICSLRVALITCMLFICFEYLRRNLRTGDTHLVNGLRLLRDIQARRGRSAVAVGNAPNCMDDNLVETFARLNLQCALFGMHLLHAQIPRRSRPESLCAFEILFMFESVQQARRQLDELLAGTYHLLQQCCLSERGHSYSRNEPRQPDLDA</sequence>
<dbReference type="HOGENOM" id="CLU_011409_7_0_1"/>
<dbReference type="SUPFAM" id="SSF57701">
    <property type="entry name" value="Zn2/Cys6 DNA-binding domain"/>
    <property type="match status" value="1"/>
</dbReference>
<keyword evidence="9" id="KW-1185">Reference proteome</keyword>
<reference evidence="8 9" key="1">
    <citation type="submission" date="2013-03" db="EMBL/GenBank/DDBJ databases">
        <title>The Genome Sequence of Cladophialophora yegresii CBS 114405.</title>
        <authorList>
            <consortium name="The Broad Institute Genomics Platform"/>
            <person name="Cuomo C."/>
            <person name="de Hoog S."/>
            <person name="Gorbushina A."/>
            <person name="Walker B."/>
            <person name="Young S.K."/>
            <person name="Zeng Q."/>
            <person name="Gargeya S."/>
            <person name="Fitzgerald M."/>
            <person name="Haas B."/>
            <person name="Abouelleil A."/>
            <person name="Allen A.W."/>
            <person name="Alvarado L."/>
            <person name="Arachchi H.M."/>
            <person name="Berlin A.M."/>
            <person name="Chapman S.B."/>
            <person name="Gainer-Dewar J."/>
            <person name="Goldberg J."/>
            <person name="Griggs A."/>
            <person name="Gujja S."/>
            <person name="Hansen M."/>
            <person name="Howarth C."/>
            <person name="Imamovic A."/>
            <person name="Ireland A."/>
            <person name="Larimer J."/>
            <person name="McCowan C."/>
            <person name="Murphy C."/>
            <person name="Pearson M."/>
            <person name="Poon T.W."/>
            <person name="Priest M."/>
            <person name="Roberts A."/>
            <person name="Saif S."/>
            <person name="Shea T."/>
            <person name="Sisk P."/>
            <person name="Sykes S."/>
            <person name="Wortman J."/>
            <person name="Nusbaum C."/>
            <person name="Birren B."/>
        </authorList>
    </citation>
    <scope>NUCLEOTIDE SEQUENCE [LARGE SCALE GENOMIC DNA]</scope>
    <source>
        <strain evidence="8 9">CBS 114405</strain>
    </source>
</reference>
<keyword evidence="5" id="KW-0804">Transcription</keyword>
<evidence type="ECO:0000256" key="6">
    <source>
        <dbReference type="ARBA" id="ARBA00023242"/>
    </source>
</evidence>
<comment type="caution">
    <text evidence="8">The sequence shown here is derived from an EMBL/GenBank/DDBJ whole genome shotgun (WGS) entry which is preliminary data.</text>
</comment>
<evidence type="ECO:0000256" key="4">
    <source>
        <dbReference type="ARBA" id="ARBA00023125"/>
    </source>
</evidence>
<evidence type="ECO:0000313" key="8">
    <source>
        <dbReference type="EMBL" id="EXJ62337.1"/>
    </source>
</evidence>
<evidence type="ECO:0000256" key="1">
    <source>
        <dbReference type="ARBA" id="ARBA00022723"/>
    </source>
</evidence>
<dbReference type="GO" id="GO:0000981">
    <property type="term" value="F:DNA-binding transcription factor activity, RNA polymerase II-specific"/>
    <property type="evidence" value="ECO:0007669"/>
    <property type="project" value="InterPro"/>
</dbReference>
<keyword evidence="4" id="KW-0238">DNA-binding</keyword>
<keyword evidence="2" id="KW-0862">Zinc</keyword>
<dbReference type="GO" id="GO:0008270">
    <property type="term" value="F:zinc ion binding"/>
    <property type="evidence" value="ECO:0007669"/>
    <property type="project" value="InterPro"/>
</dbReference>
<dbReference type="AlphaFoldDB" id="W9W2S5"/>
<dbReference type="RefSeq" id="XP_007754991.1">
    <property type="nucleotide sequence ID" value="XM_007756801.1"/>
</dbReference>
<keyword evidence="6" id="KW-0539">Nucleus</keyword>
<dbReference type="Proteomes" id="UP000019473">
    <property type="component" value="Unassembled WGS sequence"/>
</dbReference>
<dbReference type="CDD" id="cd00067">
    <property type="entry name" value="GAL4"/>
    <property type="match status" value="1"/>
</dbReference>
<evidence type="ECO:0000313" key="9">
    <source>
        <dbReference type="Proteomes" id="UP000019473"/>
    </source>
</evidence>